<dbReference type="Pfam" id="PF13377">
    <property type="entry name" value="Peripla_BP_3"/>
    <property type="match status" value="1"/>
</dbReference>
<feature type="domain" description="HTH lacI-type" evidence="5">
    <location>
        <begin position="2"/>
        <end position="56"/>
    </location>
</feature>
<evidence type="ECO:0000256" key="3">
    <source>
        <dbReference type="ARBA" id="ARBA00023125"/>
    </source>
</evidence>
<dbReference type="InterPro" id="IPR028082">
    <property type="entry name" value="Peripla_BP_I"/>
</dbReference>
<organism evidence="6 7">
    <name type="scientific">Fictibacillus enclensis</name>
    <dbReference type="NCBI Taxonomy" id="1017270"/>
    <lineage>
        <taxon>Bacteria</taxon>
        <taxon>Bacillati</taxon>
        <taxon>Bacillota</taxon>
        <taxon>Bacilli</taxon>
        <taxon>Bacillales</taxon>
        <taxon>Fictibacillaceae</taxon>
        <taxon>Fictibacillus</taxon>
    </lineage>
</organism>
<keyword evidence="3" id="KW-0238">DNA-binding</keyword>
<dbReference type="Proteomes" id="UP000054099">
    <property type="component" value="Unassembled WGS sequence"/>
</dbReference>
<dbReference type="SUPFAM" id="SSF47413">
    <property type="entry name" value="lambda repressor-like DNA-binding domains"/>
    <property type="match status" value="1"/>
</dbReference>
<dbReference type="InterPro" id="IPR010982">
    <property type="entry name" value="Lambda_DNA-bd_dom_sf"/>
</dbReference>
<evidence type="ECO:0000256" key="2">
    <source>
        <dbReference type="ARBA" id="ARBA00023015"/>
    </source>
</evidence>
<dbReference type="PANTHER" id="PTHR30146">
    <property type="entry name" value="LACI-RELATED TRANSCRIPTIONAL REPRESSOR"/>
    <property type="match status" value="1"/>
</dbReference>
<dbReference type="RefSeq" id="WP_061974142.1">
    <property type="nucleotide sequence ID" value="NZ_FMAV01000003.1"/>
</dbReference>
<gene>
    <name evidence="6" type="ORF">AS030_17905</name>
</gene>
<keyword evidence="4" id="KW-0804">Transcription</keyword>
<evidence type="ECO:0000256" key="1">
    <source>
        <dbReference type="ARBA" id="ARBA00022491"/>
    </source>
</evidence>
<dbReference type="CDD" id="cd01392">
    <property type="entry name" value="HTH_LacI"/>
    <property type="match status" value="1"/>
</dbReference>
<dbReference type="GO" id="GO:0000976">
    <property type="term" value="F:transcription cis-regulatory region binding"/>
    <property type="evidence" value="ECO:0007669"/>
    <property type="project" value="TreeGrafter"/>
</dbReference>
<comment type="caution">
    <text evidence="6">The sequence shown here is derived from an EMBL/GenBank/DDBJ whole genome shotgun (WGS) entry which is preliminary data.</text>
</comment>
<sequence>MAGIRDVAEQANVSIATVSRVLSKPETVAEETMKKVMKVIELLNYQPNAAARQLRLSETTTILVVVPDITNTFFSKVLRGIESVAIENGYQVLLGDSANNAERGKGYLNILRQKKAAGMILLTAGIEAKIVEKIALEYPVVLACEYLEGVNVPTVSIDNVSSARKATEYLIHLGHKKIGLISGPMNSVLGRDRLKGFYQAMAQYNVKVEPELVQEGDFSYETGFNMMLKLLAYSQTPTAVFAANDEMAFGAINAAEQKGLSVPRDISIIGFDDIQFSAIFKPALTTVAQPAFQIGTKAMDLLLRLMTKQRFSKTKTQYILENQIITRDSCQKLSTISKRQM</sequence>
<keyword evidence="1" id="KW-0678">Repressor</keyword>
<proteinExistence type="predicted"/>
<keyword evidence="2" id="KW-0805">Transcription regulation</keyword>
<protein>
    <submittedName>
        <fullName evidence="6">LacI family transcriptional regulator</fullName>
    </submittedName>
</protein>
<dbReference type="InterPro" id="IPR046335">
    <property type="entry name" value="LacI/GalR-like_sensor"/>
</dbReference>
<dbReference type="Gene3D" id="1.10.260.40">
    <property type="entry name" value="lambda repressor-like DNA-binding domains"/>
    <property type="match status" value="1"/>
</dbReference>
<dbReference type="PROSITE" id="PS00356">
    <property type="entry name" value="HTH_LACI_1"/>
    <property type="match status" value="1"/>
</dbReference>
<dbReference type="PROSITE" id="PS50932">
    <property type="entry name" value="HTH_LACI_2"/>
    <property type="match status" value="1"/>
</dbReference>
<name>A0A0V8J537_9BACL</name>
<evidence type="ECO:0000313" key="7">
    <source>
        <dbReference type="Proteomes" id="UP000054099"/>
    </source>
</evidence>
<evidence type="ECO:0000259" key="5">
    <source>
        <dbReference type="PROSITE" id="PS50932"/>
    </source>
</evidence>
<dbReference type="Gene3D" id="3.40.50.2300">
    <property type="match status" value="2"/>
</dbReference>
<dbReference type="InterPro" id="IPR000843">
    <property type="entry name" value="HTH_LacI"/>
</dbReference>
<reference evidence="6 7" key="1">
    <citation type="journal article" date="2014" name="Antonie Van Leeuwenhoek">
        <title>Fictibacillus enclensis sp. nov., isolated from marine sediment.</title>
        <authorList>
            <person name="Dastager S.G."/>
            <person name="Mawlankar R."/>
            <person name="Srinivasan K."/>
            <person name="Tang S.K."/>
            <person name="Lee J.C."/>
            <person name="Ramana V.V."/>
            <person name="Shouche Y.S."/>
        </authorList>
    </citation>
    <scope>NUCLEOTIDE SEQUENCE [LARGE SCALE GENOMIC DNA]</scope>
    <source>
        <strain evidence="6 7">NIO-1003</strain>
    </source>
</reference>
<keyword evidence="7" id="KW-1185">Reference proteome</keyword>
<dbReference type="AlphaFoldDB" id="A0A0V8J537"/>
<evidence type="ECO:0000313" key="6">
    <source>
        <dbReference type="EMBL" id="KSU82140.1"/>
    </source>
</evidence>
<accession>A0A0V8J537</accession>
<dbReference type="SMART" id="SM00354">
    <property type="entry name" value="HTH_LACI"/>
    <property type="match status" value="1"/>
</dbReference>
<evidence type="ECO:0000256" key="4">
    <source>
        <dbReference type="ARBA" id="ARBA00023163"/>
    </source>
</evidence>
<dbReference type="CDD" id="cd06284">
    <property type="entry name" value="PBP1_LacI-like"/>
    <property type="match status" value="1"/>
</dbReference>
<dbReference type="SUPFAM" id="SSF53822">
    <property type="entry name" value="Periplasmic binding protein-like I"/>
    <property type="match status" value="1"/>
</dbReference>
<dbReference type="GO" id="GO:0003700">
    <property type="term" value="F:DNA-binding transcription factor activity"/>
    <property type="evidence" value="ECO:0007669"/>
    <property type="project" value="TreeGrafter"/>
</dbReference>
<dbReference type="PANTHER" id="PTHR30146:SF151">
    <property type="entry name" value="HTH-TYPE TRANSCRIPTIONAL REPRESSOR CYTR"/>
    <property type="match status" value="1"/>
</dbReference>
<dbReference type="EMBL" id="LNQN01000005">
    <property type="protein sequence ID" value="KSU82140.1"/>
    <property type="molecule type" value="Genomic_DNA"/>
</dbReference>
<dbReference type="OrthoDB" id="9796186at2"/>
<dbReference type="Pfam" id="PF00356">
    <property type="entry name" value="LacI"/>
    <property type="match status" value="1"/>
</dbReference>